<dbReference type="SUPFAM" id="SSF46785">
    <property type="entry name" value="Winged helix' DNA-binding domain"/>
    <property type="match status" value="1"/>
</dbReference>
<dbReference type="RefSeq" id="WP_171218306.1">
    <property type="nucleotide sequence ID" value="NZ_JABEPP010000003.1"/>
</dbReference>
<dbReference type="InterPro" id="IPR008920">
    <property type="entry name" value="TF_FadR/GntR_C"/>
</dbReference>
<evidence type="ECO:0000313" key="6">
    <source>
        <dbReference type="EMBL" id="NNM72776.1"/>
    </source>
</evidence>
<dbReference type="PROSITE" id="PS50949">
    <property type="entry name" value="HTH_GNTR"/>
    <property type="match status" value="1"/>
</dbReference>
<evidence type="ECO:0000256" key="3">
    <source>
        <dbReference type="ARBA" id="ARBA00023163"/>
    </source>
</evidence>
<dbReference type="SUPFAM" id="SSF48008">
    <property type="entry name" value="GntR ligand-binding domain-like"/>
    <property type="match status" value="1"/>
</dbReference>
<protein>
    <submittedName>
        <fullName evidence="6">GntR family transcriptional regulator</fullName>
    </submittedName>
</protein>
<proteinExistence type="predicted"/>
<dbReference type="GO" id="GO:0003677">
    <property type="term" value="F:DNA binding"/>
    <property type="evidence" value="ECO:0007669"/>
    <property type="project" value="UniProtKB-KW"/>
</dbReference>
<dbReference type="CDD" id="cd07377">
    <property type="entry name" value="WHTH_GntR"/>
    <property type="match status" value="1"/>
</dbReference>
<dbReference type="GO" id="GO:0003700">
    <property type="term" value="F:DNA-binding transcription factor activity"/>
    <property type="evidence" value="ECO:0007669"/>
    <property type="project" value="InterPro"/>
</dbReference>
<dbReference type="PANTHER" id="PTHR43537:SF45">
    <property type="entry name" value="GNTR FAMILY REGULATORY PROTEIN"/>
    <property type="match status" value="1"/>
</dbReference>
<dbReference type="EMBL" id="JABEPP010000003">
    <property type="protein sequence ID" value="NNM72776.1"/>
    <property type="molecule type" value="Genomic_DNA"/>
</dbReference>
<dbReference type="PANTHER" id="PTHR43537">
    <property type="entry name" value="TRANSCRIPTIONAL REGULATOR, GNTR FAMILY"/>
    <property type="match status" value="1"/>
</dbReference>
<keyword evidence="3" id="KW-0804">Transcription</keyword>
<dbReference type="Pfam" id="PF07729">
    <property type="entry name" value="FCD"/>
    <property type="match status" value="1"/>
</dbReference>
<dbReference type="AlphaFoldDB" id="A0A849HZ08"/>
<evidence type="ECO:0000256" key="4">
    <source>
        <dbReference type="SAM" id="MobiDB-lite"/>
    </source>
</evidence>
<evidence type="ECO:0000256" key="2">
    <source>
        <dbReference type="ARBA" id="ARBA00023125"/>
    </source>
</evidence>
<sequence>MKRRIAASEAKARPSRSVARRADSVDRVYAEVQRLAADFLIVPGQRINEVELAQQLSVSRTPVRAALNRLVRDGFMTLRPNRGFFVREIDPDDVRDLYELRAAVERSAVRLACQRASDDEIAAAAAAWDRDAAALSPLDPARATGADEALHMTIARMTGNGHLVATLQGINLLIRYFRRIDIETVPRRLDTFGEHRMILAALAERDAVRAGDLMEKHVTISAEHAIKVTRAGLARLREERVAASGGRNGGSPPAAKATSDE</sequence>
<dbReference type="InterPro" id="IPR036390">
    <property type="entry name" value="WH_DNA-bd_sf"/>
</dbReference>
<name>A0A849HZ08_9HYPH</name>
<dbReference type="InterPro" id="IPR036388">
    <property type="entry name" value="WH-like_DNA-bd_sf"/>
</dbReference>
<evidence type="ECO:0000313" key="7">
    <source>
        <dbReference type="Proteomes" id="UP000564885"/>
    </source>
</evidence>
<evidence type="ECO:0000256" key="1">
    <source>
        <dbReference type="ARBA" id="ARBA00023015"/>
    </source>
</evidence>
<reference evidence="6 7" key="1">
    <citation type="submission" date="2020-04" db="EMBL/GenBank/DDBJ databases">
        <title>Enterovirga sp. isolate from soil.</title>
        <authorList>
            <person name="Chea S."/>
            <person name="Kim D.-U."/>
        </authorList>
    </citation>
    <scope>NUCLEOTIDE SEQUENCE [LARGE SCALE GENOMIC DNA]</scope>
    <source>
        <strain evidence="6 7">DB1703</strain>
    </source>
</reference>
<keyword evidence="7" id="KW-1185">Reference proteome</keyword>
<dbReference type="Proteomes" id="UP000564885">
    <property type="component" value="Unassembled WGS sequence"/>
</dbReference>
<dbReference type="Gene3D" id="1.20.120.530">
    <property type="entry name" value="GntR ligand-binding domain-like"/>
    <property type="match status" value="1"/>
</dbReference>
<keyword evidence="1" id="KW-0805">Transcription regulation</keyword>
<evidence type="ECO:0000259" key="5">
    <source>
        <dbReference type="PROSITE" id="PS50949"/>
    </source>
</evidence>
<keyword evidence="2" id="KW-0238">DNA-binding</keyword>
<dbReference type="Gene3D" id="1.10.10.10">
    <property type="entry name" value="Winged helix-like DNA-binding domain superfamily/Winged helix DNA-binding domain"/>
    <property type="match status" value="1"/>
</dbReference>
<dbReference type="PRINTS" id="PR00035">
    <property type="entry name" value="HTHGNTR"/>
</dbReference>
<comment type="caution">
    <text evidence="6">The sequence shown here is derived from an EMBL/GenBank/DDBJ whole genome shotgun (WGS) entry which is preliminary data.</text>
</comment>
<dbReference type="InterPro" id="IPR011711">
    <property type="entry name" value="GntR_C"/>
</dbReference>
<feature type="domain" description="HTH gntR-type" evidence="5">
    <location>
        <begin position="22"/>
        <end position="89"/>
    </location>
</feature>
<dbReference type="SMART" id="SM00895">
    <property type="entry name" value="FCD"/>
    <property type="match status" value="1"/>
</dbReference>
<gene>
    <name evidence="6" type="ORF">HJG44_10345</name>
</gene>
<feature type="region of interest" description="Disordered" evidence="4">
    <location>
        <begin position="240"/>
        <end position="261"/>
    </location>
</feature>
<dbReference type="InterPro" id="IPR000524">
    <property type="entry name" value="Tscrpt_reg_HTH_GntR"/>
</dbReference>
<accession>A0A849HZ08</accession>
<organism evidence="6 7">
    <name type="scientific">Enterovirga aerilata</name>
    <dbReference type="NCBI Taxonomy" id="2730920"/>
    <lineage>
        <taxon>Bacteria</taxon>
        <taxon>Pseudomonadati</taxon>
        <taxon>Pseudomonadota</taxon>
        <taxon>Alphaproteobacteria</taxon>
        <taxon>Hyphomicrobiales</taxon>
        <taxon>Methylobacteriaceae</taxon>
        <taxon>Enterovirga</taxon>
    </lineage>
</organism>
<dbReference type="Pfam" id="PF00392">
    <property type="entry name" value="GntR"/>
    <property type="match status" value="1"/>
</dbReference>
<dbReference type="SMART" id="SM00345">
    <property type="entry name" value="HTH_GNTR"/>
    <property type="match status" value="1"/>
</dbReference>